<keyword evidence="1" id="KW-0472">Membrane</keyword>
<gene>
    <name evidence="3" type="primary">LOC34618209</name>
</gene>
<keyword evidence="2" id="KW-1185">Reference proteome</keyword>
<evidence type="ECO:0000313" key="3">
    <source>
        <dbReference type="RefSeq" id="XP_022593069.2"/>
    </source>
</evidence>
<proteinExistence type="predicted"/>
<dbReference type="GeneID" id="34618209"/>
<dbReference type="OrthoDB" id="419198at2759"/>
<keyword evidence="1" id="KW-1133">Transmembrane helix</keyword>
<evidence type="ECO:0000256" key="1">
    <source>
        <dbReference type="SAM" id="Phobius"/>
    </source>
</evidence>
<dbReference type="Proteomes" id="UP000515125">
    <property type="component" value="Unplaced"/>
</dbReference>
<organism evidence="2 3">
    <name type="scientific">Cyclospora cayetanensis</name>
    <dbReference type="NCBI Taxonomy" id="88456"/>
    <lineage>
        <taxon>Eukaryota</taxon>
        <taxon>Sar</taxon>
        <taxon>Alveolata</taxon>
        <taxon>Apicomplexa</taxon>
        <taxon>Conoidasida</taxon>
        <taxon>Coccidia</taxon>
        <taxon>Eucoccidiorida</taxon>
        <taxon>Eimeriorina</taxon>
        <taxon>Eimeriidae</taxon>
        <taxon>Cyclospora</taxon>
    </lineage>
</organism>
<dbReference type="RefSeq" id="XP_022593069.2">
    <property type="nucleotide sequence ID" value="XM_022731545.2"/>
</dbReference>
<reference evidence="3" key="1">
    <citation type="submission" date="2025-08" db="UniProtKB">
        <authorList>
            <consortium name="RefSeq"/>
        </authorList>
    </citation>
    <scope>IDENTIFICATION</scope>
</reference>
<evidence type="ECO:0000313" key="2">
    <source>
        <dbReference type="Proteomes" id="UP000515125"/>
    </source>
</evidence>
<accession>A0A6P5WG81</accession>
<feature type="transmembrane region" description="Helical" evidence="1">
    <location>
        <begin position="79"/>
        <end position="98"/>
    </location>
</feature>
<dbReference type="AlphaFoldDB" id="A0A6P5WG81"/>
<protein>
    <submittedName>
        <fullName evidence="3">Uncharacterized protein LOC34618209</fullName>
    </submittedName>
</protein>
<sequence>MQPSPSSSSRVPPGFSRVLTVGEVPLMAGSSHNKHPGAQTKGKQTYTMLLPPTTTTKGVRGYHALRFVRLRRLHGRQMLQKYCFLIAMGVVGIMLLLWSEVTSPLLQQLQQLRRHYLYSAGTTAEDVERCEGVVGSPRVYAEGSLIALWGTGRRELLREALENELQGASKPLLSIPQHEGLLGLFEVLANAFRLKQVRWALAGSSLASSLFRHDLLPGETVLSILVDEQDKKAVQESCAMYNPMNELLKPQKYISQTLLSWVAATKTKPKFEEQALNAPFGLIHLDTSKASEDFNFPSLSVRTYWYKTVTEKPRNAKEDWEPYAVMGGGPSRITMPMGEWAPFVERPLGLLAVPTPRNPLYYLTRLYKTANPLCASAKREEGAAGKEAGNADGSTGSSGIFSLLPASLAACSDTSSFMKSYSMPFVSRAKVTPDCLKESFYLNGELQLEIYTKSRYTPAPEFASCKSADAGTVVGKSYGGDSSISARGMQAGVTGSSAAVAVVASKGAARL</sequence>
<name>A0A6P5WG81_9EIME</name>
<keyword evidence="1" id="KW-0812">Transmembrane</keyword>